<accession>M8BNP9</accession>
<protein>
    <submittedName>
        <fullName evidence="1">Uncharacterized protein</fullName>
    </submittedName>
</protein>
<organism evidence="1">
    <name type="scientific">Aegilops tauschii</name>
    <name type="common">Tausch's goatgrass</name>
    <name type="synonym">Aegilops squarrosa</name>
    <dbReference type="NCBI Taxonomy" id="37682"/>
    <lineage>
        <taxon>Eukaryota</taxon>
        <taxon>Viridiplantae</taxon>
        <taxon>Streptophyta</taxon>
        <taxon>Embryophyta</taxon>
        <taxon>Tracheophyta</taxon>
        <taxon>Spermatophyta</taxon>
        <taxon>Magnoliopsida</taxon>
        <taxon>Liliopsida</taxon>
        <taxon>Poales</taxon>
        <taxon>Poaceae</taxon>
        <taxon>BOP clade</taxon>
        <taxon>Pooideae</taxon>
        <taxon>Triticodae</taxon>
        <taxon>Triticeae</taxon>
        <taxon>Triticinae</taxon>
        <taxon>Aegilops</taxon>
    </lineage>
</organism>
<proteinExistence type="predicted"/>
<reference evidence="1" key="1">
    <citation type="submission" date="2015-06" db="UniProtKB">
        <authorList>
            <consortium name="EnsemblPlants"/>
        </authorList>
    </citation>
    <scope>IDENTIFICATION</scope>
</reference>
<dbReference type="AlphaFoldDB" id="M8BNP9"/>
<evidence type="ECO:0000313" key="1">
    <source>
        <dbReference type="EnsemblPlants" id="EMT23453"/>
    </source>
</evidence>
<name>M8BNP9_AEGTA</name>
<dbReference type="EnsemblPlants" id="EMT23453">
    <property type="protein sequence ID" value="EMT23453"/>
    <property type="gene ID" value="F775_28177"/>
</dbReference>
<sequence length="223" mass="24727">MSLPSPPPSRAPLLCAAFLLLLLEAGQDEKLVLLLHHMPVCSLQMQTGVFVLPLHPTKCFRLSGLGSRFWVQRGIGWTLLTQYDSNFAYICLGEEIEARGHVQVIVLWSSDVCILTLAWSHGGGGEGTTVTCPNPASEWIGAAGGPAAPAARCPLLVYNNHYNRHVLVPLPLQLHLQGETAARSWFPSLPQQQQQQADQFFFYEPSRMMESQIHISLQIINQY</sequence>